<accession>A0A0L8VC48</accession>
<dbReference type="EMBL" id="LGIA01000051">
    <property type="protein sequence ID" value="KOH46031.1"/>
    <property type="molecule type" value="Genomic_DNA"/>
</dbReference>
<sequence>MFIIFQPRLNKVAFTVFSLLILEARQKMKGKLKHRKSDENSL</sequence>
<dbReference type="Proteomes" id="UP000036958">
    <property type="component" value="Unassembled WGS sequence"/>
</dbReference>
<reference evidence="2" key="1">
    <citation type="submission" date="2015-07" db="EMBL/GenBank/DDBJ databases">
        <title>Genome sequencing of Sunxiuqinia dokdonensis strain SK.</title>
        <authorList>
            <person name="Ahn S."/>
            <person name="Kim B.-C."/>
        </authorList>
    </citation>
    <scope>NUCLEOTIDE SEQUENCE [LARGE SCALE GENOMIC DNA]</scope>
    <source>
        <strain evidence="2">SK</strain>
    </source>
</reference>
<evidence type="ECO:0000313" key="2">
    <source>
        <dbReference type="Proteomes" id="UP000036958"/>
    </source>
</evidence>
<gene>
    <name evidence="1" type="ORF">NC99_11610</name>
</gene>
<dbReference type="STRING" id="1409788.NC99_11610"/>
<organism evidence="1 2">
    <name type="scientific">Sunxiuqinia dokdonensis</name>
    <dbReference type="NCBI Taxonomy" id="1409788"/>
    <lineage>
        <taxon>Bacteria</taxon>
        <taxon>Pseudomonadati</taxon>
        <taxon>Bacteroidota</taxon>
        <taxon>Bacteroidia</taxon>
        <taxon>Marinilabiliales</taxon>
        <taxon>Prolixibacteraceae</taxon>
        <taxon>Sunxiuqinia</taxon>
    </lineage>
</organism>
<name>A0A0L8VC48_9BACT</name>
<keyword evidence="2" id="KW-1185">Reference proteome</keyword>
<dbReference type="AlphaFoldDB" id="A0A0L8VC48"/>
<evidence type="ECO:0000313" key="1">
    <source>
        <dbReference type="EMBL" id="KOH46031.1"/>
    </source>
</evidence>
<proteinExistence type="predicted"/>
<comment type="caution">
    <text evidence="1">The sequence shown here is derived from an EMBL/GenBank/DDBJ whole genome shotgun (WGS) entry which is preliminary data.</text>
</comment>
<protein>
    <submittedName>
        <fullName evidence="1">Uncharacterized protein</fullName>
    </submittedName>
</protein>